<comment type="caution">
    <text evidence="10">The sequence shown here is derived from an EMBL/GenBank/DDBJ whole genome shotgun (WGS) entry which is preliminary data.</text>
</comment>
<organism evidence="10 11">
    <name type="scientific">Candidatus Yanofskybacteria bacterium RIFCSPHIGHO2_12_FULL_45_19b</name>
    <dbReference type="NCBI Taxonomy" id="1802689"/>
    <lineage>
        <taxon>Bacteria</taxon>
        <taxon>Candidatus Yanofskyibacteriota</taxon>
    </lineage>
</organism>
<dbReference type="PRINTS" id="PR00982">
    <property type="entry name" value="TRNASYNTHLYS"/>
</dbReference>
<dbReference type="Pfam" id="PF00152">
    <property type="entry name" value="tRNA-synt_2"/>
    <property type="match status" value="1"/>
</dbReference>
<gene>
    <name evidence="7" type="primary">lysS</name>
    <name evidence="10" type="ORF">A3F25_03130</name>
</gene>
<sequence length="508" mass="57986">MALDDIRQERINKLNRLREAQIDPYPASTERTHENSKVIELFPDLEASNETITIAGRVMAIREHGGSAFIDLVDGSGKLQTFFKKDILGDSEYDLLIANLDVGDFLAVTGTCFKTKKAEPTVQASNYKFLVKTLLPLPEKWHGLQDAEERFRKRYLDFIFNPEAKEKIKTRTEVIQTLRRFMNDNDFMEVTTPTLQTIYGGASARPFKTTMNALDLTLFLRIAPELYLKRLLVGGFDRVYEFTTNFRNEGMDREHNPEFSVLEFYAAYQDLEWLMGYTEKLLTNLLENIFGNLVIEYEGQKIDFSAPFKRATYNGLLNQYVGLDFVKNSEADFRAKAEELGVTIEKVVGKSGLVDEIFKKTIRPKLHEPMFVHDYPEEMLPLAKKLRDELNGEATSACATPEASARRALGSYVGAFQFYAGGFELIKAFSELNDPLDQRERFSKQENKRAKGDEEAQRMDEDFLEALEYGMPPAAGFGLGIDRLLVLLTNSHSIREVIAFPLMRPKDK</sequence>
<dbReference type="EC" id="6.1.1.6" evidence="7"/>
<keyword evidence="7" id="KW-0963">Cytoplasm</keyword>
<dbReference type="GO" id="GO:0005829">
    <property type="term" value="C:cytosol"/>
    <property type="evidence" value="ECO:0007669"/>
    <property type="project" value="TreeGrafter"/>
</dbReference>
<dbReference type="PANTHER" id="PTHR42918:SF15">
    <property type="entry name" value="LYSINE--TRNA LIGASE, CHLOROPLASTIC_MITOCHONDRIAL"/>
    <property type="match status" value="1"/>
</dbReference>
<evidence type="ECO:0000313" key="11">
    <source>
        <dbReference type="Proteomes" id="UP000177478"/>
    </source>
</evidence>
<reference evidence="10 11" key="1">
    <citation type="journal article" date="2016" name="Nat. Commun.">
        <title>Thousands of microbial genomes shed light on interconnected biogeochemical processes in an aquifer system.</title>
        <authorList>
            <person name="Anantharaman K."/>
            <person name="Brown C.T."/>
            <person name="Hug L.A."/>
            <person name="Sharon I."/>
            <person name="Castelle C.J."/>
            <person name="Probst A.J."/>
            <person name="Thomas B.C."/>
            <person name="Singh A."/>
            <person name="Wilkins M.J."/>
            <person name="Karaoz U."/>
            <person name="Brodie E.L."/>
            <person name="Williams K.H."/>
            <person name="Hubbard S.S."/>
            <person name="Banfield J.F."/>
        </authorList>
    </citation>
    <scope>NUCLEOTIDE SEQUENCE [LARGE SCALE GENOMIC DNA]</scope>
</reference>
<keyword evidence="5 7" id="KW-0030">Aminoacyl-tRNA synthetase</keyword>
<dbReference type="AlphaFoldDB" id="A0A1F8G082"/>
<dbReference type="InterPro" id="IPR044136">
    <property type="entry name" value="Lys-tRNA-ligase_II_N"/>
</dbReference>
<dbReference type="InterPro" id="IPR004365">
    <property type="entry name" value="NA-bd_OB_tRNA"/>
</dbReference>
<dbReference type="GO" id="GO:0005524">
    <property type="term" value="F:ATP binding"/>
    <property type="evidence" value="ECO:0007669"/>
    <property type="project" value="UniProtKB-UniRule"/>
</dbReference>
<dbReference type="PROSITE" id="PS50862">
    <property type="entry name" value="AA_TRNA_LIGASE_II"/>
    <property type="match status" value="1"/>
</dbReference>
<evidence type="ECO:0000256" key="2">
    <source>
        <dbReference type="ARBA" id="ARBA00022723"/>
    </source>
</evidence>
<dbReference type="Gene3D" id="2.40.50.140">
    <property type="entry name" value="Nucleic acid-binding proteins"/>
    <property type="match status" value="1"/>
</dbReference>
<dbReference type="NCBIfam" id="TIGR00499">
    <property type="entry name" value="lysS_bact"/>
    <property type="match status" value="1"/>
</dbReference>
<dbReference type="SUPFAM" id="SSF50249">
    <property type="entry name" value="Nucleic acid-binding proteins"/>
    <property type="match status" value="1"/>
</dbReference>
<dbReference type="CDD" id="cd04322">
    <property type="entry name" value="LysRS_N"/>
    <property type="match status" value="1"/>
</dbReference>
<evidence type="ECO:0000256" key="8">
    <source>
        <dbReference type="RuleBase" id="RU000336"/>
    </source>
</evidence>
<evidence type="ECO:0000256" key="5">
    <source>
        <dbReference type="ARBA" id="ARBA00023146"/>
    </source>
</evidence>
<comment type="cofactor">
    <cofactor evidence="7 8">
        <name>Mg(2+)</name>
        <dbReference type="ChEBI" id="CHEBI:18420"/>
    </cofactor>
    <text evidence="7 8">Binds 3 Mg(2+) ions per subunit.</text>
</comment>
<comment type="catalytic activity">
    <reaction evidence="6 7 8">
        <text>tRNA(Lys) + L-lysine + ATP = L-lysyl-tRNA(Lys) + AMP + diphosphate</text>
        <dbReference type="Rhea" id="RHEA:20792"/>
        <dbReference type="Rhea" id="RHEA-COMP:9696"/>
        <dbReference type="Rhea" id="RHEA-COMP:9697"/>
        <dbReference type="ChEBI" id="CHEBI:30616"/>
        <dbReference type="ChEBI" id="CHEBI:32551"/>
        <dbReference type="ChEBI" id="CHEBI:33019"/>
        <dbReference type="ChEBI" id="CHEBI:78442"/>
        <dbReference type="ChEBI" id="CHEBI:78529"/>
        <dbReference type="ChEBI" id="CHEBI:456215"/>
        <dbReference type="EC" id="6.1.1.6"/>
    </reaction>
</comment>
<dbReference type="HAMAP" id="MF_00252">
    <property type="entry name" value="Lys_tRNA_synth_class2"/>
    <property type="match status" value="1"/>
</dbReference>
<dbReference type="Pfam" id="PF01336">
    <property type="entry name" value="tRNA_anti-codon"/>
    <property type="match status" value="1"/>
</dbReference>
<comment type="similarity">
    <text evidence="7">Belongs to the class-II aminoacyl-tRNA synthetase family.</text>
</comment>
<dbReference type="SUPFAM" id="SSF55681">
    <property type="entry name" value="Class II aaRS and biotin synthetases"/>
    <property type="match status" value="1"/>
</dbReference>
<dbReference type="InterPro" id="IPR006195">
    <property type="entry name" value="aa-tRNA-synth_II"/>
</dbReference>
<dbReference type="InterPro" id="IPR045864">
    <property type="entry name" value="aa-tRNA-synth_II/BPL/LPL"/>
</dbReference>
<keyword evidence="3 7" id="KW-0547">Nucleotide-binding</keyword>
<feature type="binding site" evidence="7">
    <location>
        <position position="424"/>
    </location>
    <ligand>
        <name>Mg(2+)</name>
        <dbReference type="ChEBI" id="CHEBI:18420"/>
        <label>2</label>
    </ligand>
</feature>
<evidence type="ECO:0000313" key="10">
    <source>
        <dbReference type="EMBL" id="OGN18772.1"/>
    </source>
</evidence>
<dbReference type="InterPro" id="IPR002313">
    <property type="entry name" value="Lys-tRNA-ligase_II"/>
</dbReference>
<keyword evidence="2 7" id="KW-0479">Metal-binding</keyword>
<comment type="subunit">
    <text evidence="7">Homodimer.</text>
</comment>
<evidence type="ECO:0000256" key="4">
    <source>
        <dbReference type="ARBA" id="ARBA00022840"/>
    </source>
</evidence>
<name>A0A1F8G082_9BACT</name>
<dbReference type="PANTHER" id="PTHR42918">
    <property type="entry name" value="LYSYL-TRNA SYNTHETASE"/>
    <property type="match status" value="1"/>
</dbReference>
<dbReference type="GO" id="GO:0006430">
    <property type="term" value="P:lysyl-tRNA aminoacylation"/>
    <property type="evidence" value="ECO:0007669"/>
    <property type="project" value="UniProtKB-UniRule"/>
</dbReference>
<dbReference type="GO" id="GO:0000049">
    <property type="term" value="F:tRNA binding"/>
    <property type="evidence" value="ECO:0007669"/>
    <property type="project" value="TreeGrafter"/>
</dbReference>
<dbReference type="Proteomes" id="UP000177478">
    <property type="component" value="Unassembled WGS sequence"/>
</dbReference>
<comment type="subcellular location">
    <subcellularLocation>
        <location evidence="7">Cytoplasm</location>
    </subcellularLocation>
</comment>
<dbReference type="GO" id="GO:0000287">
    <property type="term" value="F:magnesium ion binding"/>
    <property type="evidence" value="ECO:0007669"/>
    <property type="project" value="UniProtKB-UniRule"/>
</dbReference>
<dbReference type="EMBL" id="MGKD01000031">
    <property type="protein sequence ID" value="OGN18772.1"/>
    <property type="molecule type" value="Genomic_DNA"/>
</dbReference>
<keyword evidence="7 8" id="KW-0460">Magnesium</keyword>
<evidence type="ECO:0000256" key="3">
    <source>
        <dbReference type="ARBA" id="ARBA00022741"/>
    </source>
</evidence>
<dbReference type="STRING" id="1802689.A3F25_03130"/>
<accession>A0A1F8G082</accession>
<dbReference type="InterPro" id="IPR018149">
    <property type="entry name" value="Lys-tRNA-synth_II_C"/>
</dbReference>
<evidence type="ECO:0000256" key="1">
    <source>
        <dbReference type="ARBA" id="ARBA00022598"/>
    </source>
</evidence>
<proteinExistence type="inferred from homology"/>
<dbReference type="Gene3D" id="3.30.930.10">
    <property type="entry name" value="Bira Bifunctional Protein, Domain 2"/>
    <property type="match status" value="1"/>
</dbReference>
<dbReference type="NCBIfam" id="NF001756">
    <property type="entry name" value="PRK00484.1"/>
    <property type="match status" value="1"/>
</dbReference>
<evidence type="ECO:0000259" key="9">
    <source>
        <dbReference type="PROSITE" id="PS50862"/>
    </source>
</evidence>
<dbReference type="GO" id="GO:0004824">
    <property type="term" value="F:lysine-tRNA ligase activity"/>
    <property type="evidence" value="ECO:0007669"/>
    <property type="project" value="UniProtKB-UniRule"/>
</dbReference>
<keyword evidence="4 7" id="KW-0067">ATP-binding</keyword>
<protein>
    <recommendedName>
        <fullName evidence="7">Lysine--tRNA ligase</fullName>
        <ecNumber evidence="7">6.1.1.6</ecNumber>
    </recommendedName>
    <alternativeName>
        <fullName evidence="7">Lysyl-tRNA synthetase</fullName>
        <shortName evidence="7">LysRS</shortName>
    </alternativeName>
</protein>
<keyword evidence="7" id="KW-0648">Protein biosynthesis</keyword>
<feature type="binding site" evidence="7">
    <location>
        <position position="424"/>
    </location>
    <ligand>
        <name>Mg(2+)</name>
        <dbReference type="ChEBI" id="CHEBI:18420"/>
        <label>1</label>
    </ligand>
</feature>
<keyword evidence="1 7" id="KW-0436">Ligase</keyword>
<dbReference type="InterPro" id="IPR012340">
    <property type="entry name" value="NA-bd_OB-fold"/>
</dbReference>
<comment type="caution">
    <text evidence="7">Lacks conserved residue(s) required for the propagation of feature annotation.</text>
</comment>
<evidence type="ECO:0000256" key="7">
    <source>
        <dbReference type="HAMAP-Rule" id="MF_00252"/>
    </source>
</evidence>
<dbReference type="InterPro" id="IPR004364">
    <property type="entry name" value="Aa-tRNA-synt_II"/>
</dbReference>
<feature type="domain" description="Aminoacyl-transfer RNA synthetases class-II family profile" evidence="9">
    <location>
        <begin position="171"/>
        <end position="505"/>
    </location>
</feature>
<evidence type="ECO:0000256" key="6">
    <source>
        <dbReference type="ARBA" id="ARBA00048573"/>
    </source>
</evidence>